<comment type="subcellular location">
    <subcellularLocation>
        <location evidence="1">Cytoplasm</location>
        <location evidence="1">Cytoskeleton</location>
    </subcellularLocation>
</comment>
<gene>
    <name evidence="2" type="ORF">J5N97_019199</name>
</gene>
<protein>
    <recommendedName>
        <fullName evidence="1">Dynein light chain</fullName>
    </recommendedName>
</protein>
<dbReference type="GO" id="GO:0007017">
    <property type="term" value="P:microtubule-based process"/>
    <property type="evidence" value="ECO:0007669"/>
    <property type="project" value="InterPro"/>
</dbReference>
<keyword evidence="1" id="KW-0493">Microtubule</keyword>
<keyword evidence="1" id="KW-0206">Cytoskeleton</keyword>
<dbReference type="SMART" id="SM01375">
    <property type="entry name" value="Dynein_light"/>
    <property type="match status" value="1"/>
</dbReference>
<dbReference type="Pfam" id="PF01221">
    <property type="entry name" value="Dynein_light"/>
    <property type="match status" value="1"/>
</dbReference>
<keyword evidence="3" id="KW-1185">Reference proteome</keyword>
<reference evidence="2" key="2">
    <citation type="journal article" date="2022" name="Hortic Res">
        <title>The genome of Dioscorea zingiberensis sheds light on the biosynthesis, origin and evolution of the medicinally important diosgenin saponins.</title>
        <authorList>
            <person name="Li Y."/>
            <person name="Tan C."/>
            <person name="Li Z."/>
            <person name="Guo J."/>
            <person name="Li S."/>
            <person name="Chen X."/>
            <person name="Wang C."/>
            <person name="Dai X."/>
            <person name="Yang H."/>
            <person name="Song W."/>
            <person name="Hou L."/>
            <person name="Xu J."/>
            <person name="Tong Z."/>
            <person name="Xu A."/>
            <person name="Yuan X."/>
            <person name="Wang W."/>
            <person name="Yang Q."/>
            <person name="Chen L."/>
            <person name="Sun Z."/>
            <person name="Wang K."/>
            <person name="Pan B."/>
            <person name="Chen J."/>
            <person name="Bao Y."/>
            <person name="Liu F."/>
            <person name="Qi X."/>
            <person name="Gang D.R."/>
            <person name="Wen J."/>
            <person name="Li J."/>
        </authorList>
    </citation>
    <scope>NUCLEOTIDE SEQUENCE</scope>
    <source>
        <strain evidence="2">Dzin_1.0</strain>
    </source>
</reference>
<dbReference type="Proteomes" id="UP001085076">
    <property type="component" value="Miscellaneous, Linkage group lg05"/>
</dbReference>
<accession>A0A9D5CEB3</accession>
<dbReference type="InterPro" id="IPR001372">
    <property type="entry name" value="Dynein_light_chain_typ-1/2"/>
</dbReference>
<evidence type="ECO:0000313" key="2">
    <source>
        <dbReference type="EMBL" id="KAJ0971240.1"/>
    </source>
</evidence>
<dbReference type="PANTHER" id="PTHR11886">
    <property type="entry name" value="DYNEIN LIGHT CHAIN"/>
    <property type="match status" value="1"/>
</dbReference>
<dbReference type="GO" id="GO:0005874">
    <property type="term" value="C:microtubule"/>
    <property type="evidence" value="ECO:0007669"/>
    <property type="project" value="UniProtKB-KW"/>
</dbReference>
<dbReference type="Gene3D" id="3.30.740.10">
    <property type="entry name" value="Protein Inhibitor Of Neuronal Nitric Oxide Synthase"/>
    <property type="match status" value="1"/>
</dbReference>
<sequence>MSVTQGRKSMSALEFNAASVATFLGVKVMAADMPEFMQVHAFRCARRVYDDVLIEKFSSKKMAHDIKKEFDKVYGATWHCVVGTSYGSFVTHTTGCFLYFSVEKILVMLFRTQTPAVASS</sequence>
<dbReference type="GO" id="GO:0045505">
    <property type="term" value="F:dynein intermediate chain binding"/>
    <property type="evidence" value="ECO:0007669"/>
    <property type="project" value="TreeGrafter"/>
</dbReference>
<organism evidence="2 3">
    <name type="scientific">Dioscorea zingiberensis</name>
    <dbReference type="NCBI Taxonomy" id="325984"/>
    <lineage>
        <taxon>Eukaryota</taxon>
        <taxon>Viridiplantae</taxon>
        <taxon>Streptophyta</taxon>
        <taxon>Embryophyta</taxon>
        <taxon>Tracheophyta</taxon>
        <taxon>Spermatophyta</taxon>
        <taxon>Magnoliopsida</taxon>
        <taxon>Liliopsida</taxon>
        <taxon>Dioscoreales</taxon>
        <taxon>Dioscoreaceae</taxon>
        <taxon>Dioscorea</taxon>
    </lineage>
</organism>
<name>A0A9D5CEB3_9LILI</name>
<dbReference type="InterPro" id="IPR037177">
    <property type="entry name" value="DLC_sf"/>
</dbReference>
<dbReference type="AlphaFoldDB" id="A0A9D5CEB3"/>
<keyword evidence="1" id="KW-0243">Dynein</keyword>
<evidence type="ECO:0000256" key="1">
    <source>
        <dbReference type="RuleBase" id="RU365010"/>
    </source>
</evidence>
<reference evidence="2" key="1">
    <citation type="submission" date="2021-03" db="EMBL/GenBank/DDBJ databases">
        <authorList>
            <person name="Li Z."/>
            <person name="Yang C."/>
        </authorList>
    </citation>
    <scope>NUCLEOTIDE SEQUENCE</scope>
    <source>
        <strain evidence="2">Dzin_1.0</strain>
        <tissue evidence="2">Leaf</tissue>
    </source>
</reference>
<dbReference type="FunFam" id="3.30.740.10:FF:000003">
    <property type="entry name" value="Dynein light chain"/>
    <property type="match status" value="1"/>
</dbReference>
<dbReference type="EMBL" id="JAGGNH010000005">
    <property type="protein sequence ID" value="KAJ0971240.1"/>
    <property type="molecule type" value="Genomic_DNA"/>
</dbReference>
<dbReference type="PANTHER" id="PTHR11886:SF80">
    <property type="entry name" value="OS01G0555600 PROTEIN"/>
    <property type="match status" value="1"/>
</dbReference>
<proteinExistence type="inferred from homology"/>
<evidence type="ECO:0000313" key="3">
    <source>
        <dbReference type="Proteomes" id="UP001085076"/>
    </source>
</evidence>
<dbReference type="GO" id="GO:0005868">
    <property type="term" value="C:cytoplasmic dynein complex"/>
    <property type="evidence" value="ECO:0007669"/>
    <property type="project" value="TreeGrafter"/>
</dbReference>
<dbReference type="SUPFAM" id="SSF54648">
    <property type="entry name" value="DLC"/>
    <property type="match status" value="1"/>
</dbReference>
<keyword evidence="1" id="KW-0963">Cytoplasm</keyword>
<comment type="similarity">
    <text evidence="1">Belongs to the dynein light chain family.</text>
</comment>
<keyword evidence="1" id="KW-0505">Motor protein</keyword>
<dbReference type="OrthoDB" id="10033309at2759"/>
<comment type="caution">
    <text evidence="2">The sequence shown here is derived from an EMBL/GenBank/DDBJ whole genome shotgun (WGS) entry which is preliminary data.</text>
</comment>